<keyword evidence="1" id="KW-0479">Metal-binding</keyword>
<evidence type="ECO:0000256" key="2">
    <source>
        <dbReference type="ARBA" id="ARBA00022801"/>
    </source>
</evidence>
<dbReference type="GO" id="GO:0046872">
    <property type="term" value="F:metal ion binding"/>
    <property type="evidence" value="ECO:0007669"/>
    <property type="project" value="UniProtKB-KW"/>
</dbReference>
<dbReference type="AlphaFoldDB" id="K1SDE1"/>
<comment type="caution">
    <text evidence="3">The sequence shown here is derived from an EMBL/GenBank/DDBJ whole genome shotgun (WGS) entry which is preliminary data.</text>
</comment>
<keyword evidence="2" id="KW-0378">Hydrolase</keyword>
<dbReference type="EMBL" id="AJWY01011188">
    <property type="protein sequence ID" value="EKC53444.1"/>
    <property type="molecule type" value="Genomic_DNA"/>
</dbReference>
<name>K1SDE1_9ZZZZ</name>
<dbReference type="SUPFAM" id="SSF53187">
    <property type="entry name" value="Zn-dependent exopeptidases"/>
    <property type="match status" value="1"/>
</dbReference>
<proteinExistence type="predicted"/>
<dbReference type="Pfam" id="PF05343">
    <property type="entry name" value="Peptidase_M42"/>
    <property type="match status" value="1"/>
</dbReference>
<evidence type="ECO:0000256" key="1">
    <source>
        <dbReference type="ARBA" id="ARBA00022723"/>
    </source>
</evidence>
<dbReference type="GO" id="GO:0016787">
    <property type="term" value="F:hydrolase activity"/>
    <property type="evidence" value="ECO:0007669"/>
    <property type="project" value="UniProtKB-KW"/>
</dbReference>
<dbReference type="InterPro" id="IPR008007">
    <property type="entry name" value="Peptidase_M42"/>
</dbReference>
<gene>
    <name evidence="3" type="ORF">LEA_16370</name>
</gene>
<accession>K1SDE1</accession>
<evidence type="ECO:0000313" key="3">
    <source>
        <dbReference type="EMBL" id="EKC53444.1"/>
    </source>
</evidence>
<reference evidence="3" key="1">
    <citation type="journal article" date="2013" name="Environ. Microbiol.">
        <title>Microbiota from the distal guts of lean and obese adolescents exhibit partial functional redundancy besides clear differences in community structure.</title>
        <authorList>
            <person name="Ferrer M."/>
            <person name="Ruiz A."/>
            <person name="Lanza F."/>
            <person name="Haange S.B."/>
            <person name="Oberbach A."/>
            <person name="Till H."/>
            <person name="Bargiela R."/>
            <person name="Campoy C."/>
            <person name="Segura M.T."/>
            <person name="Richter M."/>
            <person name="von Bergen M."/>
            <person name="Seifert J."/>
            <person name="Suarez A."/>
        </authorList>
    </citation>
    <scope>NUCLEOTIDE SEQUENCE</scope>
</reference>
<organism evidence="3">
    <name type="scientific">human gut metagenome</name>
    <dbReference type="NCBI Taxonomy" id="408170"/>
    <lineage>
        <taxon>unclassified sequences</taxon>
        <taxon>metagenomes</taxon>
        <taxon>organismal metagenomes</taxon>
    </lineage>
</organism>
<sequence>MSLLRVSRNKKVTVVCSSREETSGGGAKAAAFNSDADEIIAVDVSFAKTPDSKA</sequence>
<protein>
    <submittedName>
        <fullName evidence="3">Uncharacterized protein</fullName>
    </submittedName>
</protein>
<dbReference type="Gene3D" id="3.40.630.10">
    <property type="entry name" value="Zn peptidases"/>
    <property type="match status" value="1"/>
</dbReference>
<feature type="non-terminal residue" evidence="3">
    <location>
        <position position="54"/>
    </location>
</feature>